<protein>
    <submittedName>
        <fullName evidence="1">DUF3042 family protein</fullName>
    </submittedName>
</protein>
<keyword evidence="2" id="KW-1185">Reference proteome</keyword>
<dbReference type="RefSeq" id="WP_199575003.1">
    <property type="nucleotide sequence ID" value="NZ_JAENBO010000001.1"/>
</dbReference>
<evidence type="ECO:0000313" key="1">
    <source>
        <dbReference type="EMBL" id="MBJ8325451.1"/>
    </source>
</evidence>
<sequence length="58" mass="6296">MSKKYSFLKGVATGVTGTALAVAGAVFAVKKTVIEPEEKKAAFIEENRKKAARRRVSR</sequence>
<comment type="caution">
    <text evidence="1">The sequence shown here is derived from an EMBL/GenBank/DDBJ whole genome shotgun (WGS) entry which is preliminary data.</text>
</comment>
<accession>A0ABS0ZHH2</accession>
<evidence type="ECO:0000313" key="2">
    <source>
        <dbReference type="Proteomes" id="UP000653045"/>
    </source>
</evidence>
<dbReference type="Proteomes" id="UP000653045">
    <property type="component" value="Unassembled WGS sequence"/>
</dbReference>
<name>A0ABS0ZHH2_9STRE</name>
<proteinExistence type="predicted"/>
<dbReference type="Pfam" id="PF11240">
    <property type="entry name" value="DUF3042"/>
    <property type="match status" value="1"/>
</dbReference>
<dbReference type="EMBL" id="JAENBO010000001">
    <property type="protein sequence ID" value="MBJ8325451.1"/>
    <property type="molecule type" value="Genomic_DNA"/>
</dbReference>
<dbReference type="InterPro" id="IPR021402">
    <property type="entry name" value="DUF3042"/>
</dbReference>
<reference evidence="1 2" key="1">
    <citation type="journal article" date="2021" name="Int. J. Syst. Evol. Microbiol.">
        <title>Streptococcus vicugnae sp. nov., isolated from faeces of alpacas (Vicugna pacos) and cattle (Bos taurus), Streptococcus zalophi sp. nov., and Streptococcus pacificus sp. nov., isolated from respiratory tract of California sea lions (Zalophus californianus).</title>
        <authorList>
            <person name="Volokhov D.V."/>
            <person name="Zagorodnyaya T.A."/>
            <person name="Shen Z."/>
            <person name="Blom J."/>
            <person name="Furtak V.A."/>
            <person name="Eisenberg T."/>
            <person name="Fan P."/>
            <person name="Jeong K.C."/>
            <person name="Gao Y."/>
            <person name="Zhang S."/>
            <person name="Amselle M."/>
        </authorList>
    </citation>
    <scope>NUCLEOTIDE SEQUENCE [LARGE SCALE GENOMIC DNA]</scope>
    <source>
        <strain evidence="1 2">CSL7591</strain>
    </source>
</reference>
<organism evidence="1 2">
    <name type="scientific">Streptococcus pacificus</name>
    <dbReference type="NCBI Taxonomy" id="2740577"/>
    <lineage>
        <taxon>Bacteria</taxon>
        <taxon>Bacillati</taxon>
        <taxon>Bacillota</taxon>
        <taxon>Bacilli</taxon>
        <taxon>Lactobacillales</taxon>
        <taxon>Streptococcaceae</taxon>
        <taxon>Streptococcus</taxon>
    </lineage>
</organism>
<gene>
    <name evidence="1" type="ORF">JHK62_01990</name>
</gene>